<dbReference type="PROSITE" id="PS00409">
    <property type="entry name" value="PROKAR_NTER_METHYL"/>
    <property type="match status" value="1"/>
</dbReference>
<keyword evidence="3" id="KW-1185">Reference proteome</keyword>
<protein>
    <submittedName>
        <fullName evidence="2">Type II secretion system protein G</fullName>
    </submittedName>
</protein>
<dbReference type="PANTHER" id="PTHR30093">
    <property type="entry name" value="GENERAL SECRETION PATHWAY PROTEIN G"/>
    <property type="match status" value="1"/>
</dbReference>
<dbReference type="Gene3D" id="3.30.700.10">
    <property type="entry name" value="Glycoprotein, Type 4 Pilin"/>
    <property type="match status" value="1"/>
</dbReference>
<evidence type="ECO:0000313" key="3">
    <source>
        <dbReference type="Proteomes" id="UP000322699"/>
    </source>
</evidence>
<organism evidence="2 3">
    <name type="scientific">Rubripirellula obstinata</name>
    <dbReference type="NCBI Taxonomy" id="406547"/>
    <lineage>
        <taxon>Bacteria</taxon>
        <taxon>Pseudomonadati</taxon>
        <taxon>Planctomycetota</taxon>
        <taxon>Planctomycetia</taxon>
        <taxon>Pirellulales</taxon>
        <taxon>Pirellulaceae</taxon>
        <taxon>Rubripirellula</taxon>
    </lineage>
</organism>
<dbReference type="OrthoDB" id="230038at2"/>
<evidence type="ECO:0000259" key="1">
    <source>
        <dbReference type="Pfam" id="PF07596"/>
    </source>
</evidence>
<dbReference type="Pfam" id="PF07963">
    <property type="entry name" value="N_methyl"/>
    <property type="match status" value="1"/>
</dbReference>
<dbReference type="PANTHER" id="PTHR30093:SF2">
    <property type="entry name" value="TYPE II SECRETION SYSTEM PROTEIN H"/>
    <property type="match status" value="1"/>
</dbReference>
<dbReference type="InterPro" id="IPR027558">
    <property type="entry name" value="Pre_pil_HX9DG_C"/>
</dbReference>
<sequence>MNRQKNRGFTLVELLVVIAIIGVLVGLLLPAVQAAREAARRMSCSNNFKQIGLAVHNYHSAFKQLPKHASGTDWDPATTSILDHSFFSNQLQASYLVGLLPFVEQQGLWEQVSNPLVNVSGVGPTPWNPMGPMAHGGYFEYEPWALNVQTFRCPSDPGVGLPSLGRTNYAACLGDSTVLSFLGTTSMTGSAGAPMMASEVRRYLRGAFVPRKKMAFRDIIDGLSNTIIAGEIATDLGDNDVRTRGSFENGAAVVDAVPGAQLCRNSNQVDPTRPQFWNPTIFPAHDPGTNGTAFTGALLAGSGRGFCWASSNNVHTVMTTALGPNSELCLATRTLNAEGNWSASSRHQGGVHVLMGDGAIKYVTDSINAGNSSFPMQNMIAGQASPYGVWGALGTRATREVFEDPF</sequence>
<dbReference type="EMBL" id="VRLW01000001">
    <property type="protein sequence ID" value="KAA1260197.1"/>
    <property type="molecule type" value="Genomic_DNA"/>
</dbReference>
<dbReference type="Pfam" id="PF07596">
    <property type="entry name" value="SBP_bac_10"/>
    <property type="match status" value="1"/>
</dbReference>
<dbReference type="AlphaFoldDB" id="A0A5B1CG77"/>
<comment type="caution">
    <text evidence="2">The sequence shown here is derived from an EMBL/GenBank/DDBJ whole genome shotgun (WGS) entry which is preliminary data.</text>
</comment>
<dbReference type="InterPro" id="IPR012902">
    <property type="entry name" value="N_methyl_site"/>
</dbReference>
<evidence type="ECO:0000313" key="2">
    <source>
        <dbReference type="EMBL" id="KAA1260197.1"/>
    </source>
</evidence>
<dbReference type="RefSeq" id="WP_068265806.1">
    <property type="nucleotide sequence ID" value="NZ_LWSK01000098.1"/>
</dbReference>
<gene>
    <name evidence="2" type="primary">xcpT_7</name>
    <name evidence="2" type="ORF">LF1_27360</name>
</gene>
<dbReference type="InterPro" id="IPR045584">
    <property type="entry name" value="Pilin-like"/>
</dbReference>
<accession>A0A5B1CG77</accession>
<name>A0A5B1CG77_9BACT</name>
<dbReference type="NCBIfam" id="TIGR02532">
    <property type="entry name" value="IV_pilin_GFxxxE"/>
    <property type="match status" value="1"/>
</dbReference>
<proteinExistence type="predicted"/>
<dbReference type="NCBIfam" id="TIGR04294">
    <property type="entry name" value="pre_pil_HX9DG"/>
    <property type="match status" value="1"/>
</dbReference>
<dbReference type="SUPFAM" id="SSF54523">
    <property type="entry name" value="Pili subunits"/>
    <property type="match status" value="1"/>
</dbReference>
<dbReference type="Proteomes" id="UP000322699">
    <property type="component" value="Unassembled WGS sequence"/>
</dbReference>
<dbReference type="InterPro" id="IPR011453">
    <property type="entry name" value="DUF1559"/>
</dbReference>
<reference evidence="2 3" key="1">
    <citation type="submission" date="2019-08" db="EMBL/GenBank/DDBJ databases">
        <title>Deep-cultivation of Planctomycetes and their phenomic and genomic characterization uncovers novel biology.</title>
        <authorList>
            <person name="Wiegand S."/>
            <person name="Jogler M."/>
            <person name="Boedeker C."/>
            <person name="Pinto D."/>
            <person name="Vollmers J."/>
            <person name="Rivas-Marin E."/>
            <person name="Kohn T."/>
            <person name="Peeters S.H."/>
            <person name="Heuer A."/>
            <person name="Rast P."/>
            <person name="Oberbeckmann S."/>
            <person name="Bunk B."/>
            <person name="Jeske O."/>
            <person name="Meyerdierks A."/>
            <person name="Storesund J.E."/>
            <person name="Kallscheuer N."/>
            <person name="Luecker S."/>
            <person name="Lage O.M."/>
            <person name="Pohl T."/>
            <person name="Merkel B.J."/>
            <person name="Hornburger P."/>
            <person name="Mueller R.-W."/>
            <person name="Bruemmer F."/>
            <person name="Labrenz M."/>
            <person name="Spormann A.M."/>
            <person name="Op Den Camp H."/>
            <person name="Overmann J."/>
            <person name="Amann R."/>
            <person name="Jetten M.S.M."/>
            <person name="Mascher T."/>
            <person name="Medema M.H."/>
            <person name="Devos D.P."/>
            <person name="Kaster A.-K."/>
            <person name="Ovreas L."/>
            <person name="Rohde M."/>
            <person name="Galperin M.Y."/>
            <person name="Jogler C."/>
        </authorList>
    </citation>
    <scope>NUCLEOTIDE SEQUENCE [LARGE SCALE GENOMIC DNA]</scope>
    <source>
        <strain evidence="2 3">LF1</strain>
    </source>
</reference>
<feature type="domain" description="DUF1559" evidence="1">
    <location>
        <begin position="33"/>
        <end position="369"/>
    </location>
</feature>